<dbReference type="InterPro" id="IPR020806">
    <property type="entry name" value="PKS_PP-bd"/>
</dbReference>
<gene>
    <name evidence="7" type="ORF">AB0H72_01315</name>
</gene>
<dbReference type="InterPro" id="IPR045851">
    <property type="entry name" value="AMP-bd_C_sf"/>
</dbReference>
<dbReference type="InterPro" id="IPR042099">
    <property type="entry name" value="ANL_N_sf"/>
</dbReference>
<evidence type="ECO:0000256" key="1">
    <source>
        <dbReference type="ARBA" id="ARBA00001957"/>
    </source>
</evidence>
<organism evidence="7 8">
    <name type="scientific">Nocardia fusca</name>
    <dbReference type="NCBI Taxonomy" id="941183"/>
    <lineage>
        <taxon>Bacteria</taxon>
        <taxon>Bacillati</taxon>
        <taxon>Actinomycetota</taxon>
        <taxon>Actinomycetes</taxon>
        <taxon>Mycobacteriales</taxon>
        <taxon>Nocardiaceae</taxon>
        <taxon>Nocardia</taxon>
    </lineage>
</organism>
<dbReference type="InterPro" id="IPR036736">
    <property type="entry name" value="ACP-like_sf"/>
</dbReference>
<dbReference type="Gene3D" id="3.30.300.30">
    <property type="match status" value="1"/>
</dbReference>
<dbReference type="PANTHER" id="PTHR45527:SF1">
    <property type="entry name" value="FATTY ACID SYNTHASE"/>
    <property type="match status" value="1"/>
</dbReference>
<dbReference type="Gene3D" id="3.40.50.720">
    <property type="entry name" value="NAD(P)-binding Rossmann-like Domain"/>
    <property type="match status" value="1"/>
</dbReference>
<dbReference type="InterPro" id="IPR025110">
    <property type="entry name" value="AMP-bd_C"/>
</dbReference>
<evidence type="ECO:0000313" key="7">
    <source>
        <dbReference type="EMBL" id="MEV0361314.1"/>
    </source>
</evidence>
<accession>A0ABV3F0T6</accession>
<sequence length="1414" mass="147525">MTASPGRALTAAQRGIADAVRLWPQRRAFALAEYLTVRGPVDPHLWVAAVRCMITDTEAQRIRLIHSDSGPRQVIDPADRVPVTVTDLSAEPAPEEAARSCMEADLRQPCDPYAGVTTAHLVLITGPETLLWYHRAHHVALDGYGFAQCARRVAEHYRALCGGPPVPPPERGLDEVIAEDLAYTRSARHDADGAYWRSVLPHRSAPTPATEPLPPVSRRMRTRRALPGWRPPAGARYGVGESILAAVAIHLGRHLAERELVLGVPMMNRIGSVAATVPTMVVNAVPVPVRIDAAETVAELAGKIGEFLRAARRHSRYRHERLRAELGLIGAGRSLLGPIVNIMPFDYELGLPGIETTARNLSAGPVEDLSINVYLRGGSAELIVDANPGRYSAAQLDAHADAVVRMIEAVARGAGRTVADLGIDYVPLQAPATALPDHPLELLARHVRGDPDAPALIDGDHLVTRGELLAAALARARVLTTHGVAPGDLVAVAPGGEPDDIVTVLGIAVAGAAHAALDLALPETGLRELLTALEPSVLVHDGRFAALAAEVAPGVPAVVLAPESATPQQITGGPLPPGAGYAVLTSGSTGRPKAVRVGGGALAVFVTDAVRRYRWGPGDRVVQFGPLHADTSVEEIFVTLAAGGALVAARATDRSSPAALLALAGRTGATVLDLPTAFWHELAVAVDAGALAVPPSVRLVVIGGEEASPHLVSRWYARGGPPLHNSYGPSEAAIVCASTELVPGSVPPVPLGTLFPGMGAALAVDGLAADPDPRCGLLHLYGPALADGYLPPGDGFREITVAGSTVRAFGTGDRVRVLDDGTLEFVERVDGTVKVGGQRVGVRAIEDLLRREPGIRDAVITRHGEFALYALVTVTAPRPPDWCAAVRRRLAERLPPAWVPARVRVVEQLPRTRNLKADRSASTADDPAPGDTTARVLAVFAEILGREDLTAADDFFAAGGTSMQTIALANRLTVALGVPVEVDDVLARPTAAALAAPADRGRRDGPDLAAERAGLRADLAAEGDSLRVDPAGERGAERVGRAGEHGASRVYSAGERAALRVHSAGERAGLRAGRTTAPPMPATAGPVLLTGGTGFLGAYLLAELLNTTEDDVVVPVRAGDPAHARHRLRTACTAVVAPEIFDAAWESGRVRVVTTPLAEYAAGAASFPAPSRIVHSAAEISAVRAYSGLRPANVEATAALVRLAYRTGAALTLVSTATAAGRRGVLAEPSTLPTGYAQSKSVAEHLVATAADEFGIAATIARPGRILPHPADSRGARGDFLHELVAAAEAVGAVPRTALREPMVRADDVARLVIASAPAQPTRSPRILDLFGPEPVGLTEVLGAVITAGSVPLDRWRGLVAAAGALPAPHRTAVLHWCDIQLAGFDRDWVSDHAVPLPARSAAEVVGLLGLRIG</sequence>
<evidence type="ECO:0000256" key="5">
    <source>
        <dbReference type="SAM" id="MobiDB-lite"/>
    </source>
</evidence>
<dbReference type="Pfam" id="PF07993">
    <property type="entry name" value="NAD_binding_4"/>
    <property type="match status" value="1"/>
</dbReference>
<dbReference type="Proteomes" id="UP001551658">
    <property type="component" value="Unassembled WGS sequence"/>
</dbReference>
<dbReference type="SUPFAM" id="SSF52777">
    <property type="entry name" value="CoA-dependent acyltransferases"/>
    <property type="match status" value="2"/>
</dbReference>
<dbReference type="Gene3D" id="3.40.50.12780">
    <property type="entry name" value="N-terminal domain of ligase-like"/>
    <property type="match status" value="1"/>
</dbReference>
<keyword evidence="8" id="KW-1185">Reference proteome</keyword>
<dbReference type="SUPFAM" id="SSF51735">
    <property type="entry name" value="NAD(P)-binding Rossmann-fold domains"/>
    <property type="match status" value="1"/>
</dbReference>
<reference evidence="7 8" key="1">
    <citation type="submission" date="2024-06" db="EMBL/GenBank/DDBJ databases">
        <title>The Natural Products Discovery Center: Release of the First 8490 Sequenced Strains for Exploring Actinobacteria Biosynthetic Diversity.</title>
        <authorList>
            <person name="Kalkreuter E."/>
            <person name="Kautsar S.A."/>
            <person name="Yang D."/>
            <person name="Bader C.D."/>
            <person name="Teijaro C.N."/>
            <person name="Fluegel L."/>
            <person name="Davis C.M."/>
            <person name="Simpson J.R."/>
            <person name="Lauterbach L."/>
            <person name="Steele A.D."/>
            <person name="Gui C."/>
            <person name="Meng S."/>
            <person name="Li G."/>
            <person name="Viehrig K."/>
            <person name="Ye F."/>
            <person name="Su P."/>
            <person name="Kiefer A.F."/>
            <person name="Nichols A."/>
            <person name="Cepeda A.J."/>
            <person name="Yan W."/>
            <person name="Fan B."/>
            <person name="Jiang Y."/>
            <person name="Adhikari A."/>
            <person name="Zheng C.-J."/>
            <person name="Schuster L."/>
            <person name="Cowan T.M."/>
            <person name="Smanski M.J."/>
            <person name="Chevrette M.G."/>
            <person name="De Carvalho L.P.S."/>
            <person name="Shen B."/>
        </authorList>
    </citation>
    <scope>NUCLEOTIDE SEQUENCE [LARGE SCALE GENOMIC DNA]</scope>
    <source>
        <strain evidence="7 8">NPDC050671</strain>
    </source>
</reference>
<evidence type="ECO:0000256" key="3">
    <source>
        <dbReference type="ARBA" id="ARBA00022553"/>
    </source>
</evidence>
<keyword evidence="2" id="KW-0596">Phosphopantetheine</keyword>
<dbReference type="EMBL" id="JBFAIH010000001">
    <property type="protein sequence ID" value="MEV0361314.1"/>
    <property type="molecule type" value="Genomic_DNA"/>
</dbReference>
<dbReference type="SUPFAM" id="SSF47336">
    <property type="entry name" value="ACP-like"/>
    <property type="match status" value="1"/>
</dbReference>
<dbReference type="InterPro" id="IPR009081">
    <property type="entry name" value="PP-bd_ACP"/>
</dbReference>
<name>A0ABV3F0T6_9NOCA</name>
<dbReference type="Gene3D" id="3.30.559.10">
    <property type="entry name" value="Chloramphenicol acetyltransferase-like domain"/>
    <property type="match status" value="1"/>
</dbReference>
<dbReference type="SUPFAM" id="SSF56801">
    <property type="entry name" value="Acetyl-CoA synthetase-like"/>
    <property type="match status" value="1"/>
</dbReference>
<dbReference type="InterPro" id="IPR001242">
    <property type="entry name" value="Condensation_dom"/>
</dbReference>
<dbReference type="PROSITE" id="PS50075">
    <property type="entry name" value="CARRIER"/>
    <property type="match status" value="1"/>
</dbReference>
<evidence type="ECO:0000313" key="8">
    <source>
        <dbReference type="Proteomes" id="UP001551658"/>
    </source>
</evidence>
<dbReference type="RefSeq" id="WP_357972012.1">
    <property type="nucleotide sequence ID" value="NZ_JBFAIH010000001.1"/>
</dbReference>
<evidence type="ECO:0000259" key="6">
    <source>
        <dbReference type="PROSITE" id="PS50075"/>
    </source>
</evidence>
<dbReference type="InterPro" id="IPR023213">
    <property type="entry name" value="CAT-like_dom_sf"/>
</dbReference>
<feature type="domain" description="Carrier" evidence="6">
    <location>
        <begin position="927"/>
        <end position="1002"/>
    </location>
</feature>
<dbReference type="Pfam" id="PF00668">
    <property type="entry name" value="Condensation"/>
    <property type="match status" value="2"/>
</dbReference>
<comment type="cofactor">
    <cofactor evidence="1">
        <name>pantetheine 4'-phosphate</name>
        <dbReference type="ChEBI" id="CHEBI:47942"/>
    </cofactor>
</comment>
<dbReference type="PANTHER" id="PTHR45527">
    <property type="entry name" value="NONRIBOSOMAL PEPTIDE SYNTHETASE"/>
    <property type="match status" value="1"/>
</dbReference>
<dbReference type="Pfam" id="PF00550">
    <property type="entry name" value="PP-binding"/>
    <property type="match status" value="1"/>
</dbReference>
<dbReference type="Pfam" id="PF13193">
    <property type="entry name" value="AMP-binding_C"/>
    <property type="match status" value="1"/>
</dbReference>
<proteinExistence type="predicted"/>
<dbReference type="SMART" id="SM00823">
    <property type="entry name" value="PKS_PP"/>
    <property type="match status" value="1"/>
</dbReference>
<dbReference type="Pfam" id="PF00501">
    <property type="entry name" value="AMP-binding"/>
    <property type="match status" value="1"/>
</dbReference>
<dbReference type="Gene3D" id="1.10.1200.10">
    <property type="entry name" value="ACP-like"/>
    <property type="match status" value="1"/>
</dbReference>
<dbReference type="InterPro" id="IPR000873">
    <property type="entry name" value="AMP-dep_synth/lig_dom"/>
</dbReference>
<feature type="region of interest" description="Disordered" evidence="5">
    <location>
        <begin position="1024"/>
        <end position="1047"/>
    </location>
</feature>
<dbReference type="InterPro" id="IPR013120">
    <property type="entry name" value="FAR_NAD-bd"/>
</dbReference>
<protein>
    <submittedName>
        <fullName evidence="7">AMP-binding protein</fullName>
    </submittedName>
</protein>
<keyword evidence="4" id="KW-0436">Ligase</keyword>
<keyword evidence="3" id="KW-0597">Phosphoprotein</keyword>
<evidence type="ECO:0000256" key="2">
    <source>
        <dbReference type="ARBA" id="ARBA00022450"/>
    </source>
</evidence>
<evidence type="ECO:0000256" key="4">
    <source>
        <dbReference type="ARBA" id="ARBA00022598"/>
    </source>
</evidence>
<dbReference type="Gene3D" id="3.30.559.30">
    <property type="entry name" value="Nonribosomal peptide synthetase, condensation domain"/>
    <property type="match status" value="1"/>
</dbReference>
<comment type="caution">
    <text evidence="7">The sequence shown here is derived from an EMBL/GenBank/DDBJ whole genome shotgun (WGS) entry which is preliminary data.</text>
</comment>
<dbReference type="InterPro" id="IPR036291">
    <property type="entry name" value="NAD(P)-bd_dom_sf"/>
</dbReference>